<dbReference type="InterPro" id="IPR011856">
    <property type="entry name" value="tRNA_endonuc-like_dom_sf"/>
</dbReference>
<dbReference type="SUPFAM" id="SSF52980">
    <property type="entry name" value="Restriction endonuclease-like"/>
    <property type="match status" value="1"/>
</dbReference>
<dbReference type="InterPro" id="IPR011335">
    <property type="entry name" value="Restrct_endonuc-II-like"/>
</dbReference>
<accession>A0A3M4AK19</accession>
<reference evidence="1 2" key="1">
    <citation type="submission" date="2018-08" db="EMBL/GenBank/DDBJ databases">
        <title>Recombination of ecologically and evolutionarily significant loci maintains genetic cohesion in the Pseudomonas syringae species complex.</title>
        <authorList>
            <person name="Dillon M."/>
            <person name="Thakur S."/>
            <person name="Almeida R.N.D."/>
            <person name="Weir B.S."/>
            <person name="Guttman D.S."/>
        </authorList>
    </citation>
    <scope>NUCLEOTIDE SEQUENCE [LARGE SCALE GENOMIC DNA]</scope>
    <source>
        <strain evidence="1 2">ICMP 4330</strain>
    </source>
</reference>
<sequence length="323" mass="36403">MGCTMITQNTLKRLLTRQGGFRWGDTYVPGILAVPGEAPKISRPCRLNSRKLGRAMHLMSVPERVFTQLALFNPLVWDIHEQKILQVGPNVHPLFGHPLTVGMALPGVKGTLAVASRIGMTHARISANLDGEITRLPYNYVGDLLLYLQAQNGQPYAINWTIKISGSDFHEKRRSEIKGLAHQKSDREKARLRHLLEREYYADAGIRTLALSLDDIPDMVVANLDLLYGYHDLPIDIDASLLNDYSAELLEKSVQGIPPALVAIEYAKRWGHRDLLLARIYQEIWCRKLLVNLNKPILVDKPLWIGGPDLLDAYVHLFEEHSA</sequence>
<proteinExistence type="predicted"/>
<dbReference type="Gene3D" id="3.40.1350.10">
    <property type="match status" value="1"/>
</dbReference>
<comment type="caution">
    <text evidence="1">The sequence shown here is derived from an EMBL/GenBank/DDBJ whole genome shotgun (WGS) entry which is preliminary data.</text>
</comment>
<dbReference type="AlphaFoldDB" id="A0A3M4AK19"/>
<evidence type="ECO:0000313" key="1">
    <source>
        <dbReference type="EMBL" id="RMP07227.1"/>
    </source>
</evidence>
<dbReference type="GO" id="GO:0003676">
    <property type="term" value="F:nucleic acid binding"/>
    <property type="evidence" value="ECO:0007669"/>
    <property type="project" value="InterPro"/>
</dbReference>
<gene>
    <name evidence="1" type="ORF">ALQ28_00018</name>
</gene>
<organism evidence="1 2">
    <name type="scientific">Pseudomonas syringae pv. delphinii</name>
    <dbReference type="NCBI Taxonomy" id="192088"/>
    <lineage>
        <taxon>Bacteria</taxon>
        <taxon>Pseudomonadati</taxon>
        <taxon>Pseudomonadota</taxon>
        <taxon>Gammaproteobacteria</taxon>
        <taxon>Pseudomonadales</taxon>
        <taxon>Pseudomonadaceae</taxon>
        <taxon>Pseudomonas</taxon>
    </lineage>
</organism>
<evidence type="ECO:0000313" key="2">
    <source>
        <dbReference type="Proteomes" id="UP000267908"/>
    </source>
</evidence>
<protein>
    <submittedName>
        <fullName evidence="1">Transposase, TnsA-like protein</fullName>
    </submittedName>
</protein>
<dbReference type="Proteomes" id="UP000267908">
    <property type="component" value="Unassembled WGS sequence"/>
</dbReference>
<dbReference type="EMBL" id="RBQG01000313">
    <property type="protein sequence ID" value="RMP07227.1"/>
    <property type="molecule type" value="Genomic_DNA"/>
</dbReference>
<name>A0A3M4AK19_9PSED</name>